<keyword evidence="3" id="KW-1185">Reference proteome</keyword>
<keyword evidence="1" id="KW-0812">Transmembrane</keyword>
<dbReference type="EMBL" id="MZ501267">
    <property type="protein sequence ID" value="QZA70704.1"/>
    <property type="molecule type" value="Genomic_DNA"/>
</dbReference>
<keyword evidence="1" id="KW-1133">Transmembrane helix</keyword>
<evidence type="ECO:0000313" key="3">
    <source>
        <dbReference type="Proteomes" id="UP000827517"/>
    </source>
</evidence>
<accession>A0AAE7X1R7</accession>
<name>A0AAE7X1R7_9CAUD</name>
<feature type="transmembrane region" description="Helical" evidence="1">
    <location>
        <begin position="6"/>
        <end position="25"/>
    </location>
</feature>
<sequence>MTYVLLITAAILIMMWFSTGLFTWLKFMWCCGEPYSKRKGLTQHLKYFGVTLGLIFGWPVFYTWLWRKTA</sequence>
<gene>
    <name evidence="2" type="primary">230</name>
    <name evidence="2" type="ORF">AH04_230</name>
</gene>
<keyword evidence="1" id="KW-0472">Membrane</keyword>
<proteinExistence type="predicted"/>
<evidence type="ECO:0000256" key="1">
    <source>
        <dbReference type="SAM" id="Phobius"/>
    </source>
</evidence>
<dbReference type="RefSeq" id="YP_010667984.1">
    <property type="nucleotide sequence ID" value="NC_070952.1"/>
</dbReference>
<dbReference type="GeneID" id="77944109"/>
<protein>
    <submittedName>
        <fullName evidence="2">Uncharacterized protein</fullName>
    </submittedName>
</protein>
<feature type="transmembrane region" description="Helical" evidence="1">
    <location>
        <begin position="45"/>
        <end position="65"/>
    </location>
</feature>
<organism evidence="2 3">
    <name type="scientific">Erwinia phage AH04</name>
    <dbReference type="NCBI Taxonomy" id="2869569"/>
    <lineage>
        <taxon>Viruses</taxon>
        <taxon>Duplodnaviria</taxon>
        <taxon>Heunggongvirae</taxon>
        <taxon>Uroviricota</taxon>
        <taxon>Caudoviricetes</taxon>
        <taxon>Chimalliviridae</taxon>
        <taxon>Meadowvirus</taxon>
        <taxon>Meadowvirus AH04</taxon>
    </lineage>
</organism>
<evidence type="ECO:0000313" key="2">
    <source>
        <dbReference type="EMBL" id="QZA70704.1"/>
    </source>
</evidence>
<dbReference type="KEGG" id="vg:77944109"/>
<dbReference type="Proteomes" id="UP000827517">
    <property type="component" value="Segment"/>
</dbReference>
<reference evidence="2" key="1">
    <citation type="submission" date="2021-07" db="EMBL/GenBank/DDBJ databases">
        <authorList>
            <person name="Roth S.J."/>
            <person name="Krukonis G.P."/>
            <person name="Delesalle V.A."/>
        </authorList>
    </citation>
    <scope>NUCLEOTIDE SEQUENCE</scope>
</reference>